<name>A0A1I2BK65_9RHOB</name>
<dbReference type="InterPro" id="IPR017871">
    <property type="entry name" value="ABC_transporter-like_CS"/>
</dbReference>
<dbReference type="Proteomes" id="UP000325289">
    <property type="component" value="Unassembled WGS sequence"/>
</dbReference>
<dbReference type="PROSITE" id="PS50893">
    <property type="entry name" value="ABC_TRANSPORTER_2"/>
    <property type="match status" value="1"/>
</dbReference>
<dbReference type="Gene3D" id="2.40.50.100">
    <property type="match status" value="1"/>
</dbReference>
<dbReference type="Pfam" id="PF03459">
    <property type="entry name" value="TOBE"/>
    <property type="match status" value="1"/>
</dbReference>
<dbReference type="PROSITE" id="PS51866">
    <property type="entry name" value="MOP"/>
    <property type="match status" value="1"/>
</dbReference>
<keyword evidence="5" id="KW-0547">Nucleotide-binding</keyword>
<dbReference type="PANTHER" id="PTHR43514">
    <property type="entry name" value="ABC TRANSPORTER I FAMILY MEMBER 10"/>
    <property type="match status" value="1"/>
</dbReference>
<dbReference type="SUPFAM" id="SSF50331">
    <property type="entry name" value="MOP-like"/>
    <property type="match status" value="1"/>
</dbReference>
<evidence type="ECO:0000256" key="6">
    <source>
        <dbReference type="ARBA" id="ARBA00022840"/>
    </source>
</evidence>
<dbReference type="InterPro" id="IPR004606">
    <property type="entry name" value="Mop_domain"/>
</dbReference>
<keyword evidence="3 9" id="KW-0500">Molybdenum</keyword>
<keyword evidence="8" id="KW-0472">Membrane</keyword>
<dbReference type="GO" id="GO:0140359">
    <property type="term" value="F:ABC-type transporter activity"/>
    <property type="evidence" value="ECO:0007669"/>
    <property type="project" value="InterPro"/>
</dbReference>
<keyword evidence="6 12" id="KW-0067">ATP-binding</keyword>
<dbReference type="InterPro" id="IPR011868">
    <property type="entry name" value="ModC_ABC_ATP-bd"/>
</dbReference>
<evidence type="ECO:0000256" key="2">
    <source>
        <dbReference type="ARBA" id="ARBA00022475"/>
    </source>
</evidence>
<dbReference type="SMART" id="SM00382">
    <property type="entry name" value="AAA"/>
    <property type="match status" value="1"/>
</dbReference>
<dbReference type="RefSeq" id="WP_149757136.1">
    <property type="nucleotide sequence ID" value="NZ_FOMS01000011.1"/>
</dbReference>
<evidence type="ECO:0000256" key="7">
    <source>
        <dbReference type="ARBA" id="ARBA00022967"/>
    </source>
</evidence>
<dbReference type="GO" id="GO:0016020">
    <property type="term" value="C:membrane"/>
    <property type="evidence" value="ECO:0007669"/>
    <property type="project" value="InterPro"/>
</dbReference>
<dbReference type="EMBL" id="FOMS01000011">
    <property type="protein sequence ID" value="SFE56188.1"/>
    <property type="molecule type" value="Genomic_DNA"/>
</dbReference>
<evidence type="ECO:0000256" key="9">
    <source>
        <dbReference type="PROSITE-ProRule" id="PRU01213"/>
    </source>
</evidence>
<evidence type="ECO:0000256" key="5">
    <source>
        <dbReference type="ARBA" id="ARBA00022741"/>
    </source>
</evidence>
<protein>
    <submittedName>
        <fullName evidence="12">Molybdate transport system ATP-binding protein</fullName>
    </submittedName>
</protein>
<evidence type="ECO:0000256" key="8">
    <source>
        <dbReference type="ARBA" id="ARBA00023136"/>
    </source>
</evidence>
<sequence>MSLAVALRHRQGDFTLDVDFAAPEGVTVLYGRSGAGKSSVIGAVAGLVRPEAGRIAVGARTLFDSAAGTDVPVHRRRAGVVFQEPRLFPHLTVRENMLYARRVTGRRGAGALDEVTQLLGIGALLDRRPRTLSGGEASRVAIGRALLSEPEILLMDEPLAALDEARRAEILPYLERLRDHARMPILYVSHNLGEVARLATHLVVLEGGRVVRAGPPETLLADPSLVHLLGLREAGSVIAARVAAHAGDGVTELSISGGPLYLPRIEAEVGTALRVRILAQDVLLATKRPEGLSALNVLPVEVVSLRYGGGPGVTAQLRAGEDLLLARITRRSTDALGLREGMRCFAVLKSLAVAPTDVGGPG</sequence>
<dbReference type="Gene3D" id="3.40.50.300">
    <property type="entry name" value="P-loop containing nucleotide triphosphate hydrolases"/>
    <property type="match status" value="1"/>
</dbReference>
<dbReference type="AlphaFoldDB" id="A0A1I2BK65"/>
<evidence type="ECO:0000259" key="10">
    <source>
        <dbReference type="PROSITE" id="PS50893"/>
    </source>
</evidence>
<dbReference type="Pfam" id="PF00005">
    <property type="entry name" value="ABC_tran"/>
    <property type="match status" value="1"/>
</dbReference>
<gene>
    <name evidence="12" type="ORF">SAMN04515678_11169</name>
</gene>
<dbReference type="GO" id="GO:0005524">
    <property type="term" value="F:ATP binding"/>
    <property type="evidence" value="ECO:0007669"/>
    <property type="project" value="UniProtKB-KW"/>
</dbReference>
<dbReference type="SUPFAM" id="SSF52540">
    <property type="entry name" value="P-loop containing nucleoside triphosphate hydrolases"/>
    <property type="match status" value="1"/>
</dbReference>
<dbReference type="InterPro" id="IPR050334">
    <property type="entry name" value="Molybdenum_import_ModC"/>
</dbReference>
<dbReference type="InterPro" id="IPR027417">
    <property type="entry name" value="P-loop_NTPase"/>
</dbReference>
<dbReference type="OrthoDB" id="9802264at2"/>
<feature type="domain" description="ABC transporter" evidence="10">
    <location>
        <begin position="1"/>
        <end position="232"/>
    </location>
</feature>
<dbReference type="InterPro" id="IPR003593">
    <property type="entry name" value="AAA+_ATPase"/>
</dbReference>
<keyword evidence="4" id="KW-0997">Cell inner membrane</keyword>
<evidence type="ECO:0000256" key="4">
    <source>
        <dbReference type="ARBA" id="ARBA00022519"/>
    </source>
</evidence>
<dbReference type="InterPro" id="IPR003439">
    <property type="entry name" value="ABC_transporter-like_ATP-bd"/>
</dbReference>
<dbReference type="GO" id="GO:0015098">
    <property type="term" value="F:molybdate ion transmembrane transporter activity"/>
    <property type="evidence" value="ECO:0007669"/>
    <property type="project" value="InterPro"/>
</dbReference>
<dbReference type="NCBIfam" id="TIGR02142">
    <property type="entry name" value="modC_ABC"/>
    <property type="match status" value="1"/>
</dbReference>
<keyword evidence="13" id="KW-1185">Reference proteome</keyword>
<dbReference type="InterPro" id="IPR005116">
    <property type="entry name" value="Transp-assoc_OB_typ1"/>
</dbReference>
<dbReference type="PANTHER" id="PTHR43514:SF4">
    <property type="entry name" value="ABC TRANSPORTER I FAMILY MEMBER 10"/>
    <property type="match status" value="1"/>
</dbReference>
<keyword evidence="1" id="KW-0813">Transport</keyword>
<dbReference type="InterPro" id="IPR008995">
    <property type="entry name" value="Mo/tungstate-bd_C_term_dom"/>
</dbReference>
<evidence type="ECO:0000313" key="13">
    <source>
        <dbReference type="Proteomes" id="UP000325289"/>
    </source>
</evidence>
<evidence type="ECO:0000256" key="3">
    <source>
        <dbReference type="ARBA" id="ARBA00022505"/>
    </source>
</evidence>
<dbReference type="PROSITE" id="PS00211">
    <property type="entry name" value="ABC_TRANSPORTER_1"/>
    <property type="match status" value="1"/>
</dbReference>
<evidence type="ECO:0000313" key="12">
    <source>
        <dbReference type="EMBL" id="SFE56188.1"/>
    </source>
</evidence>
<reference evidence="12 13" key="1">
    <citation type="submission" date="2016-10" db="EMBL/GenBank/DDBJ databases">
        <authorList>
            <person name="Varghese N."/>
            <person name="Submissions S."/>
        </authorList>
    </citation>
    <scope>NUCLEOTIDE SEQUENCE [LARGE SCALE GENOMIC DNA]</scope>
    <source>
        <strain evidence="13">YIM D21,KCTC 23444,ACCC 10710</strain>
    </source>
</reference>
<keyword evidence="2" id="KW-1003">Cell membrane</keyword>
<dbReference type="GO" id="GO:0016887">
    <property type="term" value="F:ATP hydrolysis activity"/>
    <property type="evidence" value="ECO:0007669"/>
    <property type="project" value="InterPro"/>
</dbReference>
<keyword evidence="7" id="KW-1278">Translocase</keyword>
<organism evidence="12 13">
    <name type="scientific">Roseivivax sediminis</name>
    <dbReference type="NCBI Taxonomy" id="936889"/>
    <lineage>
        <taxon>Bacteria</taxon>
        <taxon>Pseudomonadati</taxon>
        <taxon>Pseudomonadota</taxon>
        <taxon>Alphaproteobacteria</taxon>
        <taxon>Rhodobacterales</taxon>
        <taxon>Roseobacteraceae</taxon>
        <taxon>Roseivivax</taxon>
    </lineage>
</organism>
<accession>A0A1I2BK65</accession>
<evidence type="ECO:0000259" key="11">
    <source>
        <dbReference type="PROSITE" id="PS51866"/>
    </source>
</evidence>
<feature type="domain" description="Mop" evidence="11">
    <location>
        <begin position="291"/>
        <end position="357"/>
    </location>
</feature>
<proteinExistence type="predicted"/>
<evidence type="ECO:0000256" key="1">
    <source>
        <dbReference type="ARBA" id="ARBA00022448"/>
    </source>
</evidence>